<feature type="transmembrane region" description="Helical" evidence="1">
    <location>
        <begin position="70"/>
        <end position="90"/>
    </location>
</feature>
<gene>
    <name evidence="3" type="ORF">IV43_GL001957</name>
    <name evidence="2" type="ORF">K8V00_02245</name>
    <name evidence="4" type="ORF">LAC1533_0664</name>
</gene>
<dbReference type="PATRIC" id="fig|89059.3.peg.2073"/>
<dbReference type="AlphaFoldDB" id="A0A0R2K5E0"/>
<keyword evidence="1" id="KW-1133">Transmembrane helix</keyword>
<dbReference type="RefSeq" id="WP_010499188.1">
    <property type="nucleotide sequence ID" value="NZ_CP113926.1"/>
</dbReference>
<dbReference type="EMBL" id="LT630287">
    <property type="protein sequence ID" value="SFV40084.1"/>
    <property type="molecule type" value="Genomic_DNA"/>
</dbReference>
<feature type="transmembrane region" description="Helical" evidence="1">
    <location>
        <begin position="102"/>
        <end position="121"/>
    </location>
</feature>
<dbReference type="Proteomes" id="UP000707535">
    <property type="component" value="Unassembled WGS sequence"/>
</dbReference>
<sequence length="164" mass="18552">MAVNVKKAIGAGIAAGLISGLVKMGWENVFPPRTEERDAQNPPYKTMKFLGIPDKLIHKNYTYSGHQIEWPGFIIHYGFSVSWAVLYELMRHKYPAITKDHGTWYGIGVWAAFHLGVMPALNVVPSAKDQPKDEHLSELVGHMVWMWTNDLVGSKVYDELKDKD</sequence>
<dbReference type="InterPro" id="IPR009898">
    <property type="entry name" value="DUF1440"/>
</dbReference>
<protein>
    <submittedName>
        <fullName evidence="2">DUF1440 domain-containing protein</fullName>
    </submittedName>
</protein>
<evidence type="ECO:0000313" key="2">
    <source>
        <dbReference type="EMBL" id="HJE96417.1"/>
    </source>
</evidence>
<reference evidence="3 5" key="1">
    <citation type="journal article" date="2015" name="Genome Announc.">
        <title>Expanding the biotechnology potential of lactobacilli through comparative genomics of 213 strains and associated genera.</title>
        <authorList>
            <person name="Sun Z."/>
            <person name="Harris H.M."/>
            <person name="McCann A."/>
            <person name="Guo C."/>
            <person name="Argimon S."/>
            <person name="Zhang W."/>
            <person name="Yang X."/>
            <person name="Jeffery I.B."/>
            <person name="Cooney J.C."/>
            <person name="Kagawa T.F."/>
            <person name="Liu W."/>
            <person name="Song Y."/>
            <person name="Salvetti E."/>
            <person name="Wrobel A."/>
            <person name="Rasinkangas P."/>
            <person name="Parkhill J."/>
            <person name="Rea M.C."/>
            <person name="O'Sullivan O."/>
            <person name="Ritari J."/>
            <person name="Douillard F.P."/>
            <person name="Paul Ross R."/>
            <person name="Yang R."/>
            <person name="Briner A.E."/>
            <person name="Felis G.E."/>
            <person name="de Vos W.M."/>
            <person name="Barrangou R."/>
            <person name="Klaenhammer T.R."/>
            <person name="Caufield P.W."/>
            <person name="Cui Y."/>
            <person name="Zhang H."/>
            <person name="O'Toole P.W."/>
        </authorList>
    </citation>
    <scope>NUCLEOTIDE SEQUENCE [LARGE SCALE GENOMIC DNA]</scope>
    <source>
        <strain evidence="3 5">DSM 15353</strain>
    </source>
</reference>
<dbReference type="EMBL" id="DYXG01000021">
    <property type="protein sequence ID" value="HJE96417.1"/>
    <property type="molecule type" value="Genomic_DNA"/>
</dbReference>
<dbReference type="Proteomes" id="UP000051491">
    <property type="component" value="Unassembled WGS sequence"/>
</dbReference>
<dbReference type="Pfam" id="PF07274">
    <property type="entry name" value="DUF1440"/>
    <property type="match status" value="1"/>
</dbReference>
<accession>A0A0R2K5E0</accession>
<reference evidence="2" key="4">
    <citation type="journal article" date="2021" name="PeerJ">
        <title>Extensive microbial diversity within the chicken gut microbiome revealed by metagenomics and culture.</title>
        <authorList>
            <person name="Gilroy R."/>
            <person name="Ravi A."/>
            <person name="Getino M."/>
            <person name="Pursley I."/>
            <person name="Horton D.L."/>
            <person name="Alikhan N.F."/>
            <person name="Baker D."/>
            <person name="Gharbi K."/>
            <person name="Hall N."/>
            <person name="Watson M."/>
            <person name="Adriaenssens E.M."/>
            <person name="Foster-Nyarko E."/>
            <person name="Jarju S."/>
            <person name="Secka A."/>
            <person name="Antonio M."/>
            <person name="Oren A."/>
            <person name="Chaudhuri R.R."/>
            <person name="La Ragione R."/>
            <person name="Hildebrand F."/>
            <person name="Pallen M.J."/>
        </authorList>
    </citation>
    <scope>NUCLEOTIDE SEQUENCE</scope>
    <source>
        <strain evidence="2">CHK174-6876</strain>
    </source>
</reference>
<evidence type="ECO:0000313" key="6">
    <source>
        <dbReference type="Proteomes" id="UP000190935"/>
    </source>
</evidence>
<dbReference type="STRING" id="89059.LAC1533_0664"/>
<name>A0A0R2K5E0_9LACO</name>
<evidence type="ECO:0000313" key="3">
    <source>
        <dbReference type="EMBL" id="KRN81380.1"/>
    </source>
</evidence>
<evidence type="ECO:0000313" key="4">
    <source>
        <dbReference type="EMBL" id="SFV40084.1"/>
    </source>
</evidence>
<reference evidence="2" key="5">
    <citation type="submission" date="2021-09" db="EMBL/GenBank/DDBJ databases">
        <authorList>
            <person name="Gilroy R."/>
        </authorList>
    </citation>
    <scope>NUCLEOTIDE SEQUENCE</scope>
    <source>
        <strain evidence="2">CHK174-6876</strain>
    </source>
</reference>
<dbReference type="KEGG" id="laca:LAC1533_0664"/>
<reference evidence="4" key="2">
    <citation type="submission" date="2016-11" db="EMBL/GenBank/DDBJ databases">
        <authorList>
            <person name="Jaros S."/>
            <person name="Januszkiewicz K."/>
            <person name="Wedrychowicz H."/>
        </authorList>
    </citation>
    <scope>NUCLEOTIDE SEQUENCE [LARGE SCALE GENOMIC DNA]</scope>
    <source>
        <strain evidence="4">ACA-DC 1533</strain>
    </source>
</reference>
<evidence type="ECO:0000256" key="1">
    <source>
        <dbReference type="SAM" id="Phobius"/>
    </source>
</evidence>
<reference evidence="6" key="3">
    <citation type="submission" date="2016-11" db="EMBL/GenBank/DDBJ databases">
        <authorList>
            <person name="Papadimitriou K."/>
        </authorList>
    </citation>
    <scope>NUCLEOTIDE SEQUENCE [LARGE SCALE GENOMIC DNA]</scope>
    <source>
        <strain evidence="6">ACA-DC 1533</strain>
    </source>
</reference>
<keyword evidence="1" id="KW-0472">Membrane</keyword>
<dbReference type="Proteomes" id="UP000190935">
    <property type="component" value="Chromosome I"/>
</dbReference>
<evidence type="ECO:0000313" key="5">
    <source>
        <dbReference type="Proteomes" id="UP000051491"/>
    </source>
</evidence>
<organism evidence="3 5">
    <name type="scientific">Ligilactobacillus acidipiscis</name>
    <dbReference type="NCBI Taxonomy" id="89059"/>
    <lineage>
        <taxon>Bacteria</taxon>
        <taxon>Bacillati</taxon>
        <taxon>Bacillota</taxon>
        <taxon>Bacilli</taxon>
        <taxon>Lactobacillales</taxon>
        <taxon>Lactobacillaceae</taxon>
        <taxon>Ligilactobacillus</taxon>
    </lineage>
</organism>
<keyword evidence="1" id="KW-0812">Transmembrane</keyword>
<dbReference type="GeneID" id="95348731"/>
<proteinExistence type="predicted"/>
<dbReference type="OrthoDB" id="1629003at2"/>
<dbReference type="EMBL" id="JQBK01000071">
    <property type="protein sequence ID" value="KRN81380.1"/>
    <property type="molecule type" value="Genomic_DNA"/>
</dbReference>